<proteinExistence type="predicted"/>
<feature type="domain" description="DUF6268" evidence="1">
    <location>
        <begin position="24"/>
        <end position="257"/>
    </location>
</feature>
<sequence length="291" mass="33202">MKPCRCQDLKPGLTGMGPSKWVTFKHSYAPGKYYRSVDGPKKKYTQEDLYVRAWIPILHKPNYAIVVGPHYRTEQLEFKNSGENPINQMDNWQLRSMGIDLKSFFKLNSTSYLVVASNVTKSGNLTEVPFRHVPLNYNFTSVFMKKRSERSEIGIGVLVSRAQNLSVLPVLVLNYNFPSEKSGLEIALPKKISWRYNLSPTDIFYIKSEAVTKSYYTYKADRQPSLFRLIDLDTGVTYNKQINKLIGVEVFGGYRMNVSNRLPSGIVPVRTSGLAASFEIYLLPPFSSRKK</sequence>
<dbReference type="InterPro" id="IPR046235">
    <property type="entry name" value="DUF6268"/>
</dbReference>
<dbReference type="RefSeq" id="WP_131959096.1">
    <property type="nucleotide sequence ID" value="NZ_SMFL01000005.1"/>
</dbReference>
<dbReference type="Pfam" id="PF19783">
    <property type="entry name" value="DUF6268"/>
    <property type="match status" value="1"/>
</dbReference>
<dbReference type="OrthoDB" id="929031at2"/>
<gene>
    <name evidence="2" type="ORF">E0F88_15040</name>
</gene>
<name>A0A4R5DK40_9BACT</name>
<dbReference type="Proteomes" id="UP000294850">
    <property type="component" value="Unassembled WGS sequence"/>
</dbReference>
<reference evidence="2 3" key="1">
    <citation type="submission" date="2019-03" db="EMBL/GenBank/DDBJ databases">
        <title>Dyadobacter AR-3-6 sp. nov., isolated from arctic soil.</title>
        <authorList>
            <person name="Chaudhary D.K."/>
        </authorList>
    </citation>
    <scope>NUCLEOTIDE SEQUENCE [LARGE SCALE GENOMIC DNA]</scope>
    <source>
        <strain evidence="2 3">AR-3-6</strain>
    </source>
</reference>
<evidence type="ECO:0000259" key="1">
    <source>
        <dbReference type="Pfam" id="PF19783"/>
    </source>
</evidence>
<evidence type="ECO:0000313" key="3">
    <source>
        <dbReference type="Proteomes" id="UP000294850"/>
    </source>
</evidence>
<dbReference type="AlphaFoldDB" id="A0A4R5DK40"/>
<comment type="caution">
    <text evidence="2">The sequence shown here is derived from an EMBL/GenBank/DDBJ whole genome shotgun (WGS) entry which is preliminary data.</text>
</comment>
<protein>
    <recommendedName>
        <fullName evidence="1">DUF6268 domain-containing protein</fullName>
    </recommendedName>
</protein>
<dbReference type="EMBL" id="SMFL01000005">
    <property type="protein sequence ID" value="TDE14512.1"/>
    <property type="molecule type" value="Genomic_DNA"/>
</dbReference>
<keyword evidence="3" id="KW-1185">Reference proteome</keyword>
<accession>A0A4R5DK40</accession>
<evidence type="ECO:0000313" key="2">
    <source>
        <dbReference type="EMBL" id="TDE14512.1"/>
    </source>
</evidence>
<organism evidence="2 3">
    <name type="scientific">Dyadobacter psychrotolerans</name>
    <dbReference type="NCBI Taxonomy" id="2541721"/>
    <lineage>
        <taxon>Bacteria</taxon>
        <taxon>Pseudomonadati</taxon>
        <taxon>Bacteroidota</taxon>
        <taxon>Cytophagia</taxon>
        <taxon>Cytophagales</taxon>
        <taxon>Spirosomataceae</taxon>
        <taxon>Dyadobacter</taxon>
    </lineage>
</organism>